<keyword evidence="5" id="KW-0472">Membrane</keyword>
<dbReference type="Gene3D" id="3.40.50.1980">
    <property type="entry name" value="Nitrogenase molybdenum iron protein domain"/>
    <property type="match status" value="1"/>
</dbReference>
<dbReference type="Proteomes" id="UP000001901">
    <property type="component" value="Chromosome"/>
</dbReference>
<dbReference type="eggNOG" id="arCOG01005">
    <property type="taxonomic scope" value="Archaea"/>
</dbReference>
<organism evidence="6 7">
    <name type="scientific">Archaeoglobus profundus (strain DSM 5631 / JCM 9629 / NBRC 100127 / Av18)</name>
    <dbReference type="NCBI Taxonomy" id="572546"/>
    <lineage>
        <taxon>Archaea</taxon>
        <taxon>Methanobacteriati</taxon>
        <taxon>Methanobacteriota</taxon>
        <taxon>Archaeoglobi</taxon>
        <taxon>Archaeoglobales</taxon>
        <taxon>Archaeoglobaceae</taxon>
        <taxon>Archaeoglobus</taxon>
    </lineage>
</organism>
<keyword evidence="3" id="KW-0479">Metal-binding</keyword>
<keyword evidence="7" id="KW-1185">Reference proteome</keyword>
<evidence type="ECO:0000313" key="7">
    <source>
        <dbReference type="Proteomes" id="UP000001901"/>
    </source>
</evidence>
<comment type="subcellular location">
    <subcellularLocation>
        <location evidence="1">Cell envelope</location>
    </subcellularLocation>
</comment>
<evidence type="ECO:0000256" key="2">
    <source>
        <dbReference type="ARBA" id="ARBA00022448"/>
    </source>
</evidence>
<dbReference type="GO" id="GO:0030001">
    <property type="term" value="P:metal ion transport"/>
    <property type="evidence" value="ECO:0007669"/>
    <property type="project" value="InterPro"/>
</dbReference>
<dbReference type="AlphaFoldDB" id="D2RG23"/>
<dbReference type="InterPro" id="IPR006127">
    <property type="entry name" value="ZnuA-like"/>
</dbReference>
<reference evidence="6 7" key="1">
    <citation type="journal article" date="2010" name="Stand. Genomic Sci.">
        <title>Complete genome sequence of Archaeoglobus profundus type strain (AV18).</title>
        <authorList>
            <person name="von Jan M."/>
            <person name="Lapidus A."/>
            <person name="Del Rio T.G."/>
            <person name="Copeland A."/>
            <person name="Tice H."/>
            <person name="Cheng J.F."/>
            <person name="Lucas S."/>
            <person name="Chen F."/>
            <person name="Nolan M."/>
            <person name="Goodwin L."/>
            <person name="Han C."/>
            <person name="Pitluck S."/>
            <person name="Liolios K."/>
            <person name="Ivanova N."/>
            <person name="Mavromatis K."/>
            <person name="Ovchinnikova G."/>
            <person name="Chertkov O."/>
            <person name="Pati A."/>
            <person name="Chen A."/>
            <person name="Palaniappan K."/>
            <person name="Land M."/>
            <person name="Hauser L."/>
            <person name="Chang Y.J."/>
            <person name="Jeffries C.D."/>
            <person name="Saunders E."/>
            <person name="Brettin T."/>
            <person name="Detter J.C."/>
            <person name="Chain P."/>
            <person name="Eichinger K."/>
            <person name="Huber H."/>
            <person name="Spring S."/>
            <person name="Rohde M."/>
            <person name="Goker M."/>
            <person name="Wirth R."/>
            <person name="Woyke T."/>
            <person name="Bristow J."/>
            <person name="Eisen J.A."/>
            <person name="Markowitz V."/>
            <person name="Hugenholtz P."/>
            <person name="Kyrpides N.C."/>
            <person name="Klenk H.P."/>
        </authorList>
    </citation>
    <scope>NUCLEOTIDE SEQUENCE [LARGE SCALE GENOMIC DNA]</scope>
    <source>
        <strain evidence="7">DSM 5631 / JCM 9629 / NBRC 100127 / Av18</strain>
    </source>
</reference>
<evidence type="ECO:0000256" key="4">
    <source>
        <dbReference type="ARBA" id="ARBA00022729"/>
    </source>
</evidence>
<dbReference type="GO" id="GO:0046872">
    <property type="term" value="F:metal ion binding"/>
    <property type="evidence" value="ECO:0007669"/>
    <property type="project" value="UniProtKB-KW"/>
</dbReference>
<gene>
    <name evidence="6" type="ordered locus">Arcpr_0177</name>
</gene>
<dbReference type="Pfam" id="PF01297">
    <property type="entry name" value="ZnuA"/>
    <property type="match status" value="1"/>
</dbReference>
<sequence>MQIVHIRFAMRALILMIIPLLVCKASALSIVTTFPSLKEDVKLIAPNDSIYAIPAFSHDYELTPKDVEVIKNADIVISTAHTHFESEIAEMKERGEVKGVLFEIPKIKGIVFLKYPESGKINPHMPIYDPYNYEIFIRALAEELQKLNPSENYIERAEKVCKEVEDIVNKARKLNGTALVDYPYAQYAVTWMGLKVVSIAFEAPTTPETFKKVDYLVLTRNSTKSESLLENVEYSKVIYIDSPFVEKSIPEKLKSIEVKENIAKKTPGYTAVLAILALVVLCLRNGLRL</sequence>
<accession>D2RG23</accession>
<dbReference type="EMBL" id="CP001857">
    <property type="protein sequence ID" value="ADB57248.1"/>
    <property type="molecule type" value="Genomic_DNA"/>
</dbReference>
<keyword evidence="5" id="KW-0812">Transmembrane</keyword>
<dbReference type="HOGENOM" id="CLU_067263_0_0_2"/>
<keyword evidence="5" id="KW-1133">Transmembrane helix</keyword>
<dbReference type="KEGG" id="apo:Arcpr_0177"/>
<dbReference type="PANTHER" id="PTHR42953:SF1">
    <property type="entry name" value="METAL-BINDING PROTEIN HI_0362-RELATED"/>
    <property type="match status" value="1"/>
</dbReference>
<evidence type="ECO:0000313" key="6">
    <source>
        <dbReference type="EMBL" id="ADB57248.1"/>
    </source>
</evidence>
<dbReference type="InterPro" id="IPR050492">
    <property type="entry name" value="Bact_metal-bind_prot9"/>
</dbReference>
<protein>
    <submittedName>
        <fullName evidence="6">Periplasmic solute binding protein</fullName>
    </submittedName>
</protein>
<dbReference type="STRING" id="572546.Arcpr_0177"/>
<evidence type="ECO:0000256" key="3">
    <source>
        <dbReference type="ARBA" id="ARBA00022723"/>
    </source>
</evidence>
<dbReference type="SUPFAM" id="SSF53807">
    <property type="entry name" value="Helical backbone' metal receptor"/>
    <property type="match status" value="1"/>
</dbReference>
<evidence type="ECO:0000256" key="1">
    <source>
        <dbReference type="ARBA" id="ARBA00004196"/>
    </source>
</evidence>
<dbReference type="PaxDb" id="572546-Arcpr_0177"/>
<dbReference type="PANTHER" id="PTHR42953">
    <property type="entry name" value="HIGH-AFFINITY ZINC UPTAKE SYSTEM PROTEIN ZNUA-RELATED"/>
    <property type="match status" value="1"/>
</dbReference>
<keyword evidence="2" id="KW-0813">Transport</keyword>
<feature type="transmembrane region" description="Helical" evidence="5">
    <location>
        <begin position="268"/>
        <end position="287"/>
    </location>
</feature>
<proteinExistence type="predicted"/>
<evidence type="ECO:0000256" key="5">
    <source>
        <dbReference type="SAM" id="Phobius"/>
    </source>
</evidence>
<name>D2RG23_ARCPA</name>
<keyword evidence="4" id="KW-0732">Signal</keyword>